<organism evidence="3 4">
    <name type="scientific">Bacillus cereus (strain ATCC 14579 / DSM 31 / CCUG 7414 / JCM 2152 / NBRC 15305 / NCIMB 9373 / NCTC 2599 / NRRL B-3711)</name>
    <dbReference type="NCBI Taxonomy" id="226900"/>
    <lineage>
        <taxon>Bacteria</taxon>
        <taxon>Bacillati</taxon>
        <taxon>Bacillota</taxon>
        <taxon>Bacilli</taxon>
        <taxon>Bacillales</taxon>
        <taxon>Bacillaceae</taxon>
        <taxon>Bacillus</taxon>
        <taxon>Bacillus cereus group</taxon>
    </lineage>
</organism>
<keyword evidence="4" id="KW-1185">Reference proteome</keyword>
<dbReference type="PANTHER" id="PTHR38814:SF1">
    <property type="entry name" value="ENDONUCLEASE NUCS"/>
    <property type="match status" value="1"/>
</dbReference>
<dbReference type="Pfam" id="PF01939">
    <property type="entry name" value="NucS_C"/>
    <property type="match status" value="1"/>
</dbReference>
<evidence type="ECO:0000313" key="4">
    <source>
        <dbReference type="Proteomes" id="UP000001417"/>
    </source>
</evidence>
<name>Q81GD7_BACCR</name>
<sequence length="250" mass="29131">MNNEVILQNRLIVKPDVIEEGLTLIERETRLKNGKKCDILFKDKENRKLYVEVKETINNKSIEQLSGYQKIVNCKDSRFMLVANNCVNDKYKDKLREQKLEFKVINKDDIVIRLEKVLNVIKGDAEFRSREGVFKALKEQGKIAIEIYNYVAIKLHSIETPIICNISDGIMFHPVNTNNKFLSITTKRDRLLFHFPNGNRDGIYSQFKGRIPELYYSRSGDKNQIDIKLSNIKCLENVKPLIDKAFISIF</sequence>
<feature type="domain" description="Endonuclease NucS C-terminal" evidence="2">
    <location>
        <begin position="6"/>
        <end position="107"/>
    </location>
</feature>
<dbReference type="HOGENOM" id="CLU_1021769_0_0_9"/>
<dbReference type="GeneID" id="99617480"/>
<evidence type="ECO:0000256" key="1">
    <source>
        <dbReference type="ARBA" id="ARBA00023125"/>
    </source>
</evidence>
<dbReference type="AlphaFoldDB" id="Q81GD7"/>
<dbReference type="SMR" id="Q81GD7"/>
<keyword evidence="1" id="KW-0238">DNA-binding</keyword>
<dbReference type="InterPro" id="IPR011856">
    <property type="entry name" value="tRNA_endonuc-like_dom_sf"/>
</dbReference>
<dbReference type="Gene3D" id="3.40.1350.10">
    <property type="match status" value="1"/>
</dbReference>
<evidence type="ECO:0000259" key="2">
    <source>
        <dbReference type="Pfam" id="PF01939"/>
    </source>
</evidence>
<gene>
    <name evidence="3" type="ordered locus">BC_1269</name>
</gene>
<dbReference type="GO" id="GO:0003677">
    <property type="term" value="F:DNA binding"/>
    <property type="evidence" value="ECO:0007669"/>
    <property type="project" value="UniProtKB-KW"/>
</dbReference>
<dbReference type="InterPro" id="IPR048301">
    <property type="entry name" value="NucS_C"/>
</dbReference>
<dbReference type="OrthoDB" id="2971954at2"/>
<dbReference type="RefSeq" id="WP_001058568.1">
    <property type="nucleotide sequence ID" value="NC_004722.1"/>
</dbReference>
<evidence type="ECO:0000313" key="3">
    <source>
        <dbReference type="EMBL" id="AAP08253.1"/>
    </source>
</evidence>
<proteinExistence type="predicted"/>
<dbReference type="PATRIC" id="fig|226900.8.peg.1242"/>
<dbReference type="PANTHER" id="PTHR38814">
    <property type="entry name" value="ENDONUCLEASE NUCS"/>
    <property type="match status" value="1"/>
</dbReference>
<dbReference type="InterPro" id="IPR002793">
    <property type="entry name" value="Endonuclease_NucS"/>
</dbReference>
<accession>Q81GD7</accession>
<protein>
    <recommendedName>
        <fullName evidence="2">Endonuclease NucS C-terminal domain-containing protein</fullName>
    </recommendedName>
</protein>
<dbReference type="GO" id="GO:0004519">
    <property type="term" value="F:endonuclease activity"/>
    <property type="evidence" value="ECO:0007669"/>
    <property type="project" value="InterPro"/>
</dbReference>
<dbReference type="Proteomes" id="UP000001417">
    <property type="component" value="Chromosome"/>
</dbReference>
<dbReference type="EMBL" id="AE016877">
    <property type="protein sequence ID" value="AAP08253.1"/>
    <property type="molecule type" value="Genomic_DNA"/>
</dbReference>
<dbReference type="KEGG" id="bce:BC1269"/>
<reference evidence="3 4" key="1">
    <citation type="journal article" date="2003" name="Nature">
        <title>Genome sequence of Bacillus cereus and comparative analysis with Bacillus anthracis.</title>
        <authorList>
            <person name="Ivanova N."/>
            <person name="Sorokin A."/>
            <person name="Anderson I."/>
            <person name="Galleron N."/>
            <person name="Candelon B."/>
            <person name="Kapatral V."/>
            <person name="Bhattacharyya A."/>
            <person name="Reznik G."/>
            <person name="Mikhailova N."/>
            <person name="Lapidus A."/>
            <person name="Chu L."/>
            <person name="Mazur M."/>
            <person name="Goltsman E."/>
            <person name="Larsen N."/>
            <person name="D'Souza M."/>
            <person name="Walunas T."/>
            <person name="Grechkin Y."/>
            <person name="Pusch G."/>
            <person name="Haselkorn R."/>
            <person name="Fonstein M."/>
            <person name="Ehrlich S.D."/>
            <person name="Overbeek R."/>
            <person name="Kyrpides N."/>
        </authorList>
    </citation>
    <scope>NUCLEOTIDE SEQUENCE [LARGE SCALE GENOMIC DNA]</scope>
    <source>
        <strain evidence="4">ATCC 14579 / DSM 31 / CCUG 7414 / JCM 2152 / NBRC 15305 / NCIMB 9373 / NCTC 2599 / NRRL B-3711</strain>
    </source>
</reference>